<dbReference type="EMBL" id="JAANIU010012720">
    <property type="protein sequence ID" value="KAG1530315.1"/>
    <property type="molecule type" value="Genomic_DNA"/>
</dbReference>
<evidence type="ECO:0000313" key="2">
    <source>
        <dbReference type="Proteomes" id="UP000740926"/>
    </source>
</evidence>
<sequence>MRARRKASLHSQYRNRIAQYVTVRQGDGAFDELVVQRPCDVDALDAAAGLARIEEGAVAQGVDRVVQLGVGSHIGRIVAAQLQAYTDKAPRRAFLDDAPAAHRSGK</sequence>
<accession>A0A9P7C084</accession>
<comment type="caution">
    <text evidence="1">The sequence shown here is derived from an EMBL/GenBank/DDBJ whole genome shotgun (WGS) entry which is preliminary data.</text>
</comment>
<dbReference type="AlphaFoldDB" id="A0A9P7C084"/>
<dbReference type="Proteomes" id="UP000740926">
    <property type="component" value="Unassembled WGS sequence"/>
</dbReference>
<proteinExistence type="predicted"/>
<name>A0A9P7C084_9FUNG</name>
<protein>
    <submittedName>
        <fullName evidence="1">Uncharacterized protein</fullName>
    </submittedName>
</protein>
<evidence type="ECO:0000313" key="1">
    <source>
        <dbReference type="EMBL" id="KAG1530315.1"/>
    </source>
</evidence>
<keyword evidence="2" id="KW-1185">Reference proteome</keyword>
<gene>
    <name evidence="1" type="ORF">G6F50_017400</name>
</gene>
<reference evidence="1 2" key="1">
    <citation type="journal article" date="2020" name="Microb. Genom.">
        <title>Genetic diversity of clinical and environmental Mucorales isolates obtained from an investigation of mucormycosis cases among solid organ transplant recipients.</title>
        <authorList>
            <person name="Nguyen M.H."/>
            <person name="Kaul D."/>
            <person name="Muto C."/>
            <person name="Cheng S.J."/>
            <person name="Richter R.A."/>
            <person name="Bruno V.M."/>
            <person name="Liu G."/>
            <person name="Beyhan S."/>
            <person name="Sundermann A.J."/>
            <person name="Mounaud S."/>
            <person name="Pasculle A.W."/>
            <person name="Nierman W.C."/>
            <person name="Driscoll E."/>
            <person name="Cumbie R."/>
            <person name="Clancy C.J."/>
            <person name="Dupont C.L."/>
        </authorList>
    </citation>
    <scope>NUCLEOTIDE SEQUENCE [LARGE SCALE GENOMIC DNA]</scope>
    <source>
        <strain evidence="1 2">GL24</strain>
    </source>
</reference>
<organism evidence="1 2">
    <name type="scientific">Rhizopus delemar</name>
    <dbReference type="NCBI Taxonomy" id="936053"/>
    <lineage>
        <taxon>Eukaryota</taxon>
        <taxon>Fungi</taxon>
        <taxon>Fungi incertae sedis</taxon>
        <taxon>Mucoromycota</taxon>
        <taxon>Mucoromycotina</taxon>
        <taxon>Mucoromycetes</taxon>
        <taxon>Mucorales</taxon>
        <taxon>Mucorineae</taxon>
        <taxon>Rhizopodaceae</taxon>
        <taxon>Rhizopus</taxon>
    </lineage>
</organism>